<proteinExistence type="predicted"/>
<evidence type="ECO:0000256" key="3">
    <source>
        <dbReference type="ARBA" id="ARBA00023242"/>
    </source>
</evidence>
<comment type="subcellular location">
    <subcellularLocation>
        <location evidence="1">Nucleus</location>
    </subcellularLocation>
</comment>
<dbReference type="Pfam" id="PF08573">
    <property type="entry name" value="SAE2"/>
    <property type="match status" value="1"/>
</dbReference>
<dbReference type="InParanoid" id="B8MIH1"/>
<reference evidence="8" key="1">
    <citation type="journal article" date="2015" name="Genome Announc.">
        <title>Genome sequence of the AIDS-associated pathogen Penicillium marneffei (ATCC18224) and its near taxonomic relative Talaromyces stipitatus (ATCC10500).</title>
        <authorList>
            <person name="Nierman W.C."/>
            <person name="Fedorova-Abrams N.D."/>
            <person name="Andrianopoulos A."/>
        </authorList>
    </citation>
    <scope>NUCLEOTIDE SEQUENCE [LARGE SCALE GENOMIC DNA]</scope>
    <source>
        <strain evidence="8">ATCC 10500 / CBS 375.48 / QM 6759 / NRRL 1006</strain>
    </source>
</reference>
<gene>
    <name evidence="7" type="ORF">TSTA_045250</name>
</gene>
<feature type="region of interest" description="Disordered" evidence="5">
    <location>
        <begin position="470"/>
        <end position="491"/>
    </location>
</feature>
<protein>
    <recommendedName>
        <fullName evidence="6">DNA endonuclease activator Ctp1 C-terminal domain-containing protein</fullName>
    </recommendedName>
</protein>
<feature type="coiled-coil region" evidence="4">
    <location>
        <begin position="31"/>
        <end position="72"/>
    </location>
</feature>
<dbReference type="RefSeq" id="XP_002485016.1">
    <property type="nucleotide sequence ID" value="XM_002484971.1"/>
</dbReference>
<feature type="region of interest" description="Disordered" evidence="5">
    <location>
        <begin position="183"/>
        <end position="267"/>
    </location>
</feature>
<organism evidence="7 8">
    <name type="scientific">Talaromyces stipitatus (strain ATCC 10500 / CBS 375.48 / QM 6759 / NRRL 1006)</name>
    <name type="common">Penicillium stipitatum</name>
    <dbReference type="NCBI Taxonomy" id="441959"/>
    <lineage>
        <taxon>Eukaryota</taxon>
        <taxon>Fungi</taxon>
        <taxon>Dikarya</taxon>
        <taxon>Ascomycota</taxon>
        <taxon>Pezizomycotina</taxon>
        <taxon>Eurotiomycetes</taxon>
        <taxon>Eurotiomycetidae</taxon>
        <taxon>Eurotiales</taxon>
        <taxon>Trichocomaceae</taxon>
        <taxon>Talaromyces</taxon>
        <taxon>Talaromyces sect. Talaromyces</taxon>
    </lineage>
</organism>
<keyword evidence="2" id="KW-0227">DNA damage</keyword>
<evidence type="ECO:0000256" key="1">
    <source>
        <dbReference type="ARBA" id="ARBA00004123"/>
    </source>
</evidence>
<evidence type="ECO:0000256" key="2">
    <source>
        <dbReference type="ARBA" id="ARBA00022763"/>
    </source>
</evidence>
<dbReference type="EMBL" id="EQ962657">
    <property type="protein sequence ID" value="EED15063.1"/>
    <property type="molecule type" value="Genomic_DNA"/>
</dbReference>
<keyword evidence="4" id="KW-0175">Coiled coil</keyword>
<feature type="compositionally biased region" description="Polar residues" evidence="5">
    <location>
        <begin position="393"/>
        <end position="403"/>
    </location>
</feature>
<feature type="compositionally biased region" description="Acidic residues" evidence="5">
    <location>
        <begin position="81"/>
        <end position="92"/>
    </location>
</feature>
<sequence length="674" mass="75964">MVQGETGSVIEHLISVSKSIEAAKDEAAIQFMKYRDDTQKLESKIRALEGQRKADEQRIKKLQYEVAELRRYKKTTNPGAQDEEEDEEVENDGGIDDRIIEAKLQKFKETYDPEKATELSWPEEPVNALFLGSVNRVRDSYKKLYCETRSLMGIMGSLRTQVKHHKRRAEQWQRWCTELSKSNVVPAATNSDSDDTPITQRAPQHESTLSTSTPTPARTQDQRQEIPNSSDTASTTSNSSPIASTSSGSKASGSRPEIEACNQQRTIRVKDEPLSFGSLQEPSFPQEIIPSGSLDLDEVGDAVTTPRSRRVAVFTDASSRPQNKGPVLTPNIQSGECRAFQPKDTNLPHQFRTPEESAVKRRRTGDSGASAIHTVAQDGEDRNYIRAAGKASNIENETPSKPSVRNPDAHRRLDDLLAARPQRQSPALDRPGNPNLAQSANPVSGSDWKIFDILIPSVKTVIECQNAVDKRRARAPKRKLQPEPDPTPEPDWEAIIKSVPFRELPVDCLDLSHFKPNPARNQGLDFAFKDVVRRSDLRKCLPGCMERDCCGDKFRAMVLAQGIKYEPSKHKTLIENHLGEDHNHLMKKLTRSQEVMDGLLIEAKAKELSDRFGKHRHAYERGRTPPGFWRADMPSTQEQAKDRMEADQMEREKVLERMKEAMKPDGLWKFADEF</sequence>
<dbReference type="GO" id="GO:0006281">
    <property type="term" value="P:DNA repair"/>
    <property type="evidence" value="ECO:0007669"/>
    <property type="project" value="InterPro"/>
</dbReference>
<feature type="domain" description="DNA endonuclease activator Ctp1 C-terminal" evidence="6">
    <location>
        <begin position="527"/>
        <end position="638"/>
    </location>
</feature>
<name>B8MIH1_TALSN</name>
<evidence type="ECO:0000256" key="4">
    <source>
        <dbReference type="SAM" id="Coils"/>
    </source>
</evidence>
<dbReference type="PhylomeDB" id="B8MIH1"/>
<dbReference type="GeneID" id="8099489"/>
<dbReference type="VEuPathDB" id="FungiDB:TSTA_045250"/>
<feature type="compositionally biased region" description="Polar residues" evidence="5">
    <location>
        <begin position="183"/>
        <end position="219"/>
    </location>
</feature>
<keyword evidence="3" id="KW-0539">Nucleus</keyword>
<keyword evidence="8" id="KW-1185">Reference proteome</keyword>
<feature type="region of interest" description="Disordered" evidence="5">
    <location>
        <begin position="389"/>
        <end position="408"/>
    </location>
</feature>
<dbReference type="AlphaFoldDB" id="B8MIH1"/>
<feature type="compositionally biased region" description="Low complexity" evidence="5">
    <location>
        <begin position="228"/>
        <end position="254"/>
    </location>
</feature>
<evidence type="ECO:0000313" key="7">
    <source>
        <dbReference type="EMBL" id="EED15063.1"/>
    </source>
</evidence>
<dbReference type="STRING" id="441959.B8MIH1"/>
<dbReference type="OrthoDB" id="5801062at2759"/>
<dbReference type="OMA" id="FWRADMP"/>
<accession>B8MIH1</accession>
<evidence type="ECO:0000313" key="8">
    <source>
        <dbReference type="Proteomes" id="UP000001745"/>
    </source>
</evidence>
<dbReference type="HOGENOM" id="CLU_018738_1_0_1"/>
<feature type="region of interest" description="Disordered" evidence="5">
    <location>
        <begin position="341"/>
        <end position="383"/>
    </location>
</feature>
<dbReference type="InterPro" id="IPR013882">
    <property type="entry name" value="Ctp1_C"/>
</dbReference>
<dbReference type="GO" id="GO:0005634">
    <property type="term" value="C:nucleus"/>
    <property type="evidence" value="ECO:0007669"/>
    <property type="project" value="UniProtKB-SubCell"/>
</dbReference>
<dbReference type="eggNOG" id="ENOG502S92Z">
    <property type="taxonomic scope" value="Eukaryota"/>
</dbReference>
<evidence type="ECO:0000256" key="5">
    <source>
        <dbReference type="SAM" id="MobiDB-lite"/>
    </source>
</evidence>
<evidence type="ECO:0000259" key="6">
    <source>
        <dbReference type="Pfam" id="PF08573"/>
    </source>
</evidence>
<dbReference type="Proteomes" id="UP000001745">
    <property type="component" value="Unassembled WGS sequence"/>
</dbReference>
<feature type="region of interest" description="Disordered" evidence="5">
    <location>
        <begin position="73"/>
        <end position="92"/>
    </location>
</feature>